<evidence type="ECO:0000256" key="1">
    <source>
        <dbReference type="SAM" id="MobiDB-lite"/>
    </source>
</evidence>
<accession>A0ABQ4RVK0</accession>
<proteinExistence type="predicted"/>
<organism evidence="2 3">
    <name type="scientific">Methylobacterium iners</name>
    <dbReference type="NCBI Taxonomy" id="418707"/>
    <lineage>
        <taxon>Bacteria</taxon>
        <taxon>Pseudomonadati</taxon>
        <taxon>Pseudomonadota</taxon>
        <taxon>Alphaproteobacteria</taxon>
        <taxon>Hyphomicrobiales</taxon>
        <taxon>Methylobacteriaceae</taxon>
        <taxon>Methylobacterium</taxon>
    </lineage>
</organism>
<feature type="compositionally biased region" description="Low complexity" evidence="1">
    <location>
        <begin position="316"/>
        <end position="330"/>
    </location>
</feature>
<feature type="compositionally biased region" description="Basic and acidic residues" evidence="1">
    <location>
        <begin position="30"/>
        <end position="47"/>
    </location>
</feature>
<dbReference type="EMBL" id="BPQP01000022">
    <property type="protein sequence ID" value="GJD94405.1"/>
    <property type="molecule type" value="Genomic_DNA"/>
</dbReference>
<sequence length="451" mass="47309">MTPPLTKRNHPHLLPPPRKGEESGAPTEVINRKPHDERPERSPKPDSPDMTPRHILVVVPTTGGPILIKSLRPRAGLPASAAFADGDYRPLPWSGDYARLTAAEGPLAGLVPAAGLSPHELRLTRSFDTGRSWEAPVCLAHALLAMGHRLVADPSEAELIVWATGAVDLDLRLIPGDYALLDKLERSRDLLDGAAGTALAVLLPPGGERAEAERVLTGIGRPTPPILLPQTGIADAAARLGRSSGEPGTSPPEAPRPGSRVLRSALLVALGLGAAGAAILAAMPERTPSNDGPVATPDATAAKMVPSPEKPPQDPRPAATAQAPAAGPIPEQAPPELPLLVEELHARAGSSCRRVLFGADSPERRPIPREAPERLRASRPEPRLCGLAFVGRSGARVTVGPELRAAAVAPVALPDGAQAYFLRENGPRNFVYRVQVLVDGRETSLAHAIAP</sequence>
<evidence type="ECO:0000313" key="3">
    <source>
        <dbReference type="Proteomes" id="UP001055125"/>
    </source>
</evidence>
<gene>
    <name evidence="2" type="ORF">OCOJLMKI_1607</name>
</gene>
<name>A0ABQ4RVK0_9HYPH</name>
<protein>
    <submittedName>
        <fullName evidence="2">Uncharacterized protein</fullName>
    </submittedName>
</protein>
<keyword evidence="3" id="KW-1185">Reference proteome</keyword>
<reference evidence="2" key="2">
    <citation type="submission" date="2021-08" db="EMBL/GenBank/DDBJ databases">
        <authorList>
            <person name="Tani A."/>
            <person name="Ola A."/>
            <person name="Ogura Y."/>
            <person name="Katsura K."/>
            <person name="Hayashi T."/>
        </authorList>
    </citation>
    <scope>NUCLEOTIDE SEQUENCE</scope>
    <source>
        <strain evidence="2">DSM 19015</strain>
    </source>
</reference>
<comment type="caution">
    <text evidence="2">The sequence shown here is derived from an EMBL/GenBank/DDBJ whole genome shotgun (WGS) entry which is preliminary data.</text>
</comment>
<evidence type="ECO:0000313" key="2">
    <source>
        <dbReference type="EMBL" id="GJD94405.1"/>
    </source>
</evidence>
<feature type="region of interest" description="Disordered" evidence="1">
    <location>
        <begin position="285"/>
        <end position="334"/>
    </location>
</feature>
<reference evidence="2" key="1">
    <citation type="journal article" date="2021" name="Front. Microbiol.">
        <title>Comprehensive Comparative Genomics and Phenotyping of Methylobacterium Species.</title>
        <authorList>
            <person name="Alessa O."/>
            <person name="Ogura Y."/>
            <person name="Fujitani Y."/>
            <person name="Takami H."/>
            <person name="Hayashi T."/>
            <person name="Sahin N."/>
            <person name="Tani A."/>
        </authorList>
    </citation>
    <scope>NUCLEOTIDE SEQUENCE</scope>
    <source>
        <strain evidence="2">DSM 19015</strain>
    </source>
</reference>
<dbReference type="Proteomes" id="UP001055125">
    <property type="component" value="Unassembled WGS sequence"/>
</dbReference>
<feature type="region of interest" description="Disordered" evidence="1">
    <location>
        <begin position="1"/>
        <end position="53"/>
    </location>
</feature>